<keyword evidence="3 5" id="KW-0378">Hydrolase</keyword>
<proteinExistence type="inferred from homology"/>
<evidence type="ECO:0000256" key="7">
    <source>
        <dbReference type="SAM" id="SignalP"/>
    </source>
</evidence>
<evidence type="ECO:0000259" key="8">
    <source>
        <dbReference type="Pfam" id="PF00082"/>
    </source>
</evidence>
<keyword evidence="12" id="KW-1185">Reference proteome</keyword>
<evidence type="ECO:0000256" key="5">
    <source>
        <dbReference type="PROSITE-ProRule" id="PRU01240"/>
    </source>
</evidence>
<dbReference type="RefSeq" id="WP_192508221.1">
    <property type="nucleotide sequence ID" value="NZ_AQGV01000012.1"/>
</dbReference>
<dbReference type="Proteomes" id="UP000615755">
    <property type="component" value="Unassembled WGS sequence"/>
</dbReference>
<dbReference type="EMBL" id="AQGV01000012">
    <property type="protein sequence ID" value="MBE0369028.1"/>
    <property type="molecule type" value="Genomic_DNA"/>
</dbReference>
<dbReference type="InterPro" id="IPR036852">
    <property type="entry name" value="Peptidase_S8/S53_dom_sf"/>
</dbReference>
<feature type="chain" id="PRO_5045721452" evidence="7">
    <location>
        <begin position="24"/>
        <end position="504"/>
    </location>
</feature>
<evidence type="ECO:0000259" key="10">
    <source>
        <dbReference type="Pfam" id="PF05922"/>
    </source>
</evidence>
<sequence length="504" mass="52222">MNKWKLTPIALSLLTGTVFSAQAAEFYSNAEGTKAIEQSYIVVYKVPQVVINSDKQAKSEFTAKVTDRLSAEIGVEVQREYSASLSGVSVIANPDQLVKLLAHPDVDFVEQNAVVSVQPIKSDFSMLQNNPVWGLDRIDQRALPLNNKYEAPNQGSGVTAYVIDTGILNSHAEFGGRASSGYDFVDNDGNASDCNGHGTHVAGTIGGSVYGVAKNVNLVGVRVLNCQGSGTYAGVIAGIDWVANNANGPSVANMSLGGGKSQAVNNAVTSAVNKGIAFVVAAGNENSDACGRSPASTPVAITVASSTSSDRRSGFSNYGKCIDVFGPGSSIKSAWIGSNSATRTISGTSMAAPHVAGVAALQLANDPSLSPAQIDNALSSGATPNVIGDVKGSPNKLVYAKLDGDDGGLVKVISGAKNEDKVFTYDVPAGTSRLNVTLSGGTGDADLYLKHGIAPWPLDNDCASENPDTSNESCVISNPKAGTWYISAYGYSAFNNVTLKVNHQ</sequence>
<dbReference type="PANTHER" id="PTHR43806">
    <property type="entry name" value="PEPTIDASE S8"/>
    <property type="match status" value="1"/>
</dbReference>
<keyword evidence="2 5" id="KW-0645">Protease</keyword>
<dbReference type="Pfam" id="PF05922">
    <property type="entry name" value="Inhibitor_I9"/>
    <property type="match status" value="1"/>
</dbReference>
<dbReference type="Gene3D" id="3.30.70.80">
    <property type="entry name" value="Peptidase S8 propeptide/proteinase inhibitor I9"/>
    <property type="match status" value="1"/>
</dbReference>
<keyword evidence="4 5" id="KW-0720">Serine protease</keyword>
<evidence type="ECO:0000256" key="2">
    <source>
        <dbReference type="ARBA" id="ARBA00022670"/>
    </source>
</evidence>
<dbReference type="PRINTS" id="PR00723">
    <property type="entry name" value="SUBTILISIN"/>
</dbReference>
<dbReference type="InterPro" id="IPR034193">
    <property type="entry name" value="PCSK9_ProteinaseK-like"/>
</dbReference>
<feature type="active site" description="Charge relay system" evidence="5">
    <location>
        <position position="349"/>
    </location>
</feature>
<protein>
    <submittedName>
        <fullName evidence="11">Serine protease</fullName>
    </submittedName>
</protein>
<accession>A0ABR9EDH0</accession>
<dbReference type="InterPro" id="IPR015500">
    <property type="entry name" value="Peptidase_S8_subtilisin-rel"/>
</dbReference>
<dbReference type="SUPFAM" id="SSF52743">
    <property type="entry name" value="Subtilisin-like"/>
    <property type="match status" value="1"/>
</dbReference>
<dbReference type="GO" id="GO:0006508">
    <property type="term" value="P:proteolysis"/>
    <property type="evidence" value="ECO:0007669"/>
    <property type="project" value="UniProtKB-KW"/>
</dbReference>
<evidence type="ECO:0000256" key="6">
    <source>
        <dbReference type="RuleBase" id="RU003355"/>
    </source>
</evidence>
<dbReference type="CDD" id="cd04077">
    <property type="entry name" value="Peptidases_S8_PCSK9_ProteinaseK_like"/>
    <property type="match status" value="1"/>
</dbReference>
<comment type="caution">
    <text evidence="11">The sequence shown here is derived from an EMBL/GenBank/DDBJ whole genome shotgun (WGS) entry which is preliminary data.</text>
</comment>
<dbReference type="PROSITE" id="PS00137">
    <property type="entry name" value="SUBTILASE_HIS"/>
    <property type="match status" value="1"/>
</dbReference>
<dbReference type="Gene3D" id="2.60.120.380">
    <property type="match status" value="1"/>
</dbReference>
<dbReference type="InterPro" id="IPR010259">
    <property type="entry name" value="S8pro/Inhibitor_I9"/>
</dbReference>
<dbReference type="InterPro" id="IPR050131">
    <property type="entry name" value="Peptidase_S8_subtilisin-like"/>
</dbReference>
<evidence type="ECO:0000256" key="4">
    <source>
        <dbReference type="ARBA" id="ARBA00022825"/>
    </source>
</evidence>
<evidence type="ECO:0000313" key="11">
    <source>
        <dbReference type="EMBL" id="MBE0369028.1"/>
    </source>
</evidence>
<dbReference type="InterPro" id="IPR000209">
    <property type="entry name" value="Peptidase_S8/S53_dom"/>
</dbReference>
<feature type="active site" description="Charge relay system" evidence="5">
    <location>
        <position position="197"/>
    </location>
</feature>
<feature type="signal peptide" evidence="7">
    <location>
        <begin position="1"/>
        <end position="23"/>
    </location>
</feature>
<comment type="similarity">
    <text evidence="1 5 6">Belongs to the peptidase S8 family.</text>
</comment>
<dbReference type="Pfam" id="PF04151">
    <property type="entry name" value="PPC"/>
    <property type="match status" value="1"/>
</dbReference>
<dbReference type="InterPro" id="IPR023827">
    <property type="entry name" value="Peptidase_S8_Asp-AS"/>
</dbReference>
<evidence type="ECO:0000256" key="3">
    <source>
        <dbReference type="ARBA" id="ARBA00022801"/>
    </source>
</evidence>
<name>A0ABR9EDH0_9GAMM</name>
<feature type="active site" description="Charge relay system" evidence="5">
    <location>
        <position position="164"/>
    </location>
</feature>
<dbReference type="SUPFAM" id="SSF54897">
    <property type="entry name" value="Protease propeptides/inhibitors"/>
    <property type="match status" value="1"/>
</dbReference>
<dbReference type="GO" id="GO:0008233">
    <property type="term" value="F:peptidase activity"/>
    <property type="evidence" value="ECO:0007669"/>
    <property type="project" value="UniProtKB-KW"/>
</dbReference>
<evidence type="ECO:0000313" key="12">
    <source>
        <dbReference type="Proteomes" id="UP000615755"/>
    </source>
</evidence>
<dbReference type="InterPro" id="IPR037045">
    <property type="entry name" value="S8pro/Inhibitor_I9_sf"/>
</dbReference>
<dbReference type="InterPro" id="IPR022398">
    <property type="entry name" value="Peptidase_S8_His-AS"/>
</dbReference>
<feature type="domain" description="Peptidase C-terminal archaeal/bacterial" evidence="9">
    <location>
        <begin position="422"/>
        <end position="490"/>
    </location>
</feature>
<reference evidence="11 12" key="1">
    <citation type="submission" date="2015-03" db="EMBL/GenBank/DDBJ databases">
        <title>Genome sequence of Pseudoalteromonas aurantia.</title>
        <authorList>
            <person name="Xie B.-B."/>
            <person name="Rong J.-C."/>
            <person name="Qin Q.-L."/>
            <person name="Zhang Y.-Z."/>
        </authorList>
    </citation>
    <scope>NUCLEOTIDE SEQUENCE [LARGE SCALE GENOMIC DNA]</scope>
    <source>
        <strain evidence="11 12">208</strain>
    </source>
</reference>
<evidence type="ECO:0000256" key="1">
    <source>
        <dbReference type="ARBA" id="ARBA00011073"/>
    </source>
</evidence>
<dbReference type="PROSITE" id="PS00136">
    <property type="entry name" value="SUBTILASE_ASP"/>
    <property type="match status" value="1"/>
</dbReference>
<organism evidence="11 12">
    <name type="scientific">Pseudoalteromonas aurantia 208</name>
    <dbReference type="NCBI Taxonomy" id="1314867"/>
    <lineage>
        <taxon>Bacteria</taxon>
        <taxon>Pseudomonadati</taxon>
        <taxon>Pseudomonadota</taxon>
        <taxon>Gammaproteobacteria</taxon>
        <taxon>Alteromonadales</taxon>
        <taxon>Pseudoalteromonadaceae</taxon>
        <taxon>Pseudoalteromonas</taxon>
    </lineage>
</organism>
<dbReference type="Gene3D" id="3.40.50.200">
    <property type="entry name" value="Peptidase S8/S53 domain"/>
    <property type="match status" value="1"/>
</dbReference>
<keyword evidence="7" id="KW-0732">Signal</keyword>
<gene>
    <name evidence="11" type="ORF">PAUR_a2789</name>
</gene>
<dbReference type="Pfam" id="PF00082">
    <property type="entry name" value="Peptidase_S8"/>
    <property type="match status" value="1"/>
</dbReference>
<dbReference type="PROSITE" id="PS00138">
    <property type="entry name" value="SUBTILASE_SER"/>
    <property type="match status" value="1"/>
</dbReference>
<feature type="domain" description="Peptidase S8/S53" evidence="8">
    <location>
        <begin position="155"/>
        <end position="384"/>
    </location>
</feature>
<dbReference type="InterPro" id="IPR007280">
    <property type="entry name" value="Peptidase_C_arc/bac"/>
</dbReference>
<feature type="domain" description="Inhibitor I9" evidence="10">
    <location>
        <begin position="40"/>
        <end position="117"/>
    </location>
</feature>
<dbReference type="PROSITE" id="PS51892">
    <property type="entry name" value="SUBTILASE"/>
    <property type="match status" value="1"/>
</dbReference>
<dbReference type="InterPro" id="IPR023828">
    <property type="entry name" value="Peptidase_S8_Ser-AS"/>
</dbReference>
<dbReference type="PANTHER" id="PTHR43806:SF11">
    <property type="entry name" value="CEREVISIN-RELATED"/>
    <property type="match status" value="1"/>
</dbReference>
<evidence type="ECO:0000259" key="9">
    <source>
        <dbReference type="Pfam" id="PF04151"/>
    </source>
</evidence>